<feature type="non-terminal residue" evidence="4">
    <location>
        <position position="585"/>
    </location>
</feature>
<proteinExistence type="predicted"/>
<dbReference type="PANTHER" id="PTHR31987">
    <property type="entry name" value="GLUTAMINASE A-RELATED"/>
    <property type="match status" value="1"/>
</dbReference>
<evidence type="ECO:0000259" key="3">
    <source>
        <dbReference type="Pfam" id="PF17168"/>
    </source>
</evidence>
<feature type="domain" description="Glutaminase A N-terminal" evidence="3">
    <location>
        <begin position="261"/>
        <end position="488"/>
    </location>
</feature>
<sequence length="585" mass="65589">MKTTFCWSFLLFALLGYSCQEGSYQLHVPEAQNELRAPAYPLVTIDPYTSAWSFSDKLAESPVRHWTGTQHSLVGAVRVDGKTYRFMGTEAIPMEVVLPMAVQEKWDAVYTETKPAKGWETLDFKDSAWKAGKAAFGTKDQPDLSTPWESKDIWVRRPFTLDDDLTNATLYLEYSHDDIFELYINGIEVVSTGYVWRYNVLQELPKEVVATLKKGENIIAAHCHNRTGGAYVDFGLKKKKEINSGFDAVAEQKAVIVRPLQTFYTFACGGVDLNLAFTAPLFTDDLDKMTAPVNYISYQVVSNDGKEHDVQVYIEATPEWAVNKVGQPVEFDRFEKNGITYLKTGTQEQPILKRRGDDVRIDWGYLYVAGANGENLVLGDYFDTKQTFKEKGAVAESADKATLSSDMTKQMSVLAYNCDLGKVSSAPVDGYVMIGYDDIYSIQYFKENLKPYWSKNGTVDICSVFETAAKEYAATMKKCETFGNELMAEAARVGGEKYARLCALAYRQSIAAHKLVSDKEGNLLFLSKENFSNGSIGTVDVTYPSAPLYLVYNPDLLKGMLNPIFYYSESGKWTKPFPAHDVGTY</sequence>
<dbReference type="SUPFAM" id="SSF49785">
    <property type="entry name" value="Galactose-binding domain-like"/>
    <property type="match status" value="1"/>
</dbReference>
<evidence type="ECO:0000313" key="4">
    <source>
        <dbReference type="EMBL" id="HIU54300.1"/>
    </source>
</evidence>
<evidence type="ECO:0000313" key="5">
    <source>
        <dbReference type="Proteomes" id="UP000824112"/>
    </source>
</evidence>
<organism evidence="4 5">
    <name type="scientific">Candidatus Gallibacteroides avistercoris</name>
    <dbReference type="NCBI Taxonomy" id="2840833"/>
    <lineage>
        <taxon>Bacteria</taxon>
        <taxon>Pseudomonadati</taxon>
        <taxon>Bacteroidota</taxon>
        <taxon>Bacteroidia</taxon>
        <taxon>Bacteroidales</taxon>
        <taxon>Bacteroidaceae</taxon>
        <taxon>Bacteroidaceae incertae sedis</taxon>
        <taxon>Candidatus Gallibacteroides</taxon>
    </lineage>
</organism>
<dbReference type="Pfam" id="PF16334">
    <property type="entry name" value="DUF4964"/>
    <property type="match status" value="1"/>
</dbReference>
<dbReference type="InterPro" id="IPR052743">
    <property type="entry name" value="Glutaminase_GtaA"/>
</dbReference>
<protein>
    <submittedName>
        <fullName evidence="4">DUF5127 domain-containing protein</fullName>
    </submittedName>
</protein>
<comment type="caution">
    <text evidence="4">The sequence shown here is derived from an EMBL/GenBank/DDBJ whole genome shotgun (WGS) entry which is preliminary data.</text>
</comment>
<feature type="domain" description="Glutaminase A central" evidence="2">
    <location>
        <begin position="495"/>
        <end position="585"/>
    </location>
</feature>
<dbReference type="Pfam" id="PF16335">
    <property type="entry name" value="GtaA_6_Hairpin"/>
    <property type="match status" value="1"/>
</dbReference>
<accession>A0A9D1M601</accession>
<name>A0A9D1M601_9BACT</name>
<reference evidence="4" key="2">
    <citation type="journal article" date="2021" name="PeerJ">
        <title>Extensive microbial diversity within the chicken gut microbiome revealed by metagenomics and culture.</title>
        <authorList>
            <person name="Gilroy R."/>
            <person name="Ravi A."/>
            <person name="Getino M."/>
            <person name="Pursley I."/>
            <person name="Horton D.L."/>
            <person name="Alikhan N.F."/>
            <person name="Baker D."/>
            <person name="Gharbi K."/>
            <person name="Hall N."/>
            <person name="Watson M."/>
            <person name="Adriaenssens E.M."/>
            <person name="Foster-Nyarko E."/>
            <person name="Jarju S."/>
            <person name="Secka A."/>
            <person name="Antonio M."/>
            <person name="Oren A."/>
            <person name="Chaudhuri R.R."/>
            <person name="La Ragione R."/>
            <person name="Hildebrand F."/>
            <person name="Pallen M.J."/>
        </authorList>
    </citation>
    <scope>NUCLEOTIDE SEQUENCE</scope>
    <source>
        <strain evidence="4">CHK158-818</strain>
    </source>
</reference>
<dbReference type="Proteomes" id="UP000824112">
    <property type="component" value="Unassembled WGS sequence"/>
</dbReference>
<dbReference type="InterPro" id="IPR032515">
    <property type="entry name" value="DUF4964"/>
</dbReference>
<reference evidence="4" key="1">
    <citation type="submission" date="2020-10" db="EMBL/GenBank/DDBJ databases">
        <authorList>
            <person name="Gilroy R."/>
        </authorList>
    </citation>
    <scope>NUCLEOTIDE SEQUENCE</scope>
    <source>
        <strain evidence="4">CHK158-818</strain>
    </source>
</reference>
<dbReference type="Gene3D" id="2.60.120.260">
    <property type="entry name" value="Galactose-binding domain-like"/>
    <property type="match status" value="1"/>
</dbReference>
<dbReference type="PANTHER" id="PTHR31987:SF1">
    <property type="entry name" value="GLUTAMINASE A"/>
    <property type="match status" value="1"/>
</dbReference>
<evidence type="ECO:0000259" key="2">
    <source>
        <dbReference type="Pfam" id="PF16335"/>
    </source>
</evidence>
<dbReference type="InterPro" id="IPR033433">
    <property type="entry name" value="GtaA_N"/>
</dbReference>
<dbReference type="InterPro" id="IPR008979">
    <property type="entry name" value="Galactose-bd-like_sf"/>
</dbReference>
<gene>
    <name evidence="4" type="ORF">IAB03_00665</name>
</gene>
<dbReference type="InterPro" id="IPR032514">
    <property type="entry name" value="GtaA_central"/>
</dbReference>
<dbReference type="AlphaFoldDB" id="A0A9D1M601"/>
<dbReference type="EMBL" id="DVNA01000014">
    <property type="protein sequence ID" value="HIU54300.1"/>
    <property type="molecule type" value="Genomic_DNA"/>
</dbReference>
<dbReference type="PROSITE" id="PS51257">
    <property type="entry name" value="PROKAR_LIPOPROTEIN"/>
    <property type="match status" value="1"/>
</dbReference>
<evidence type="ECO:0000259" key="1">
    <source>
        <dbReference type="Pfam" id="PF16334"/>
    </source>
</evidence>
<feature type="domain" description="DUF4964" evidence="1">
    <location>
        <begin position="19"/>
        <end position="99"/>
    </location>
</feature>
<dbReference type="Pfam" id="PF17168">
    <property type="entry name" value="DUF5127"/>
    <property type="match status" value="1"/>
</dbReference>